<accession>A0A4D6LRG7</accession>
<evidence type="ECO:0000259" key="5">
    <source>
        <dbReference type="Pfam" id="PF18052"/>
    </source>
</evidence>
<organism evidence="6 7">
    <name type="scientific">Vigna unguiculata</name>
    <name type="common">Cowpea</name>
    <dbReference type="NCBI Taxonomy" id="3917"/>
    <lineage>
        <taxon>Eukaryota</taxon>
        <taxon>Viridiplantae</taxon>
        <taxon>Streptophyta</taxon>
        <taxon>Embryophyta</taxon>
        <taxon>Tracheophyta</taxon>
        <taxon>Spermatophyta</taxon>
        <taxon>Magnoliopsida</taxon>
        <taxon>eudicotyledons</taxon>
        <taxon>Gunneridae</taxon>
        <taxon>Pentapetalae</taxon>
        <taxon>rosids</taxon>
        <taxon>fabids</taxon>
        <taxon>Fabales</taxon>
        <taxon>Fabaceae</taxon>
        <taxon>Papilionoideae</taxon>
        <taxon>50 kb inversion clade</taxon>
        <taxon>NPAAA clade</taxon>
        <taxon>indigoferoid/millettioid clade</taxon>
        <taxon>Phaseoleae</taxon>
        <taxon>Vigna</taxon>
    </lineage>
</organism>
<evidence type="ECO:0000313" key="7">
    <source>
        <dbReference type="Proteomes" id="UP000501690"/>
    </source>
</evidence>
<keyword evidence="1" id="KW-0677">Repeat</keyword>
<name>A0A4D6LRG7_VIGUN</name>
<gene>
    <name evidence="6" type="ORF">DEO72_LG4g1531</name>
</gene>
<dbReference type="Proteomes" id="UP000501690">
    <property type="component" value="Linkage Group LG4"/>
</dbReference>
<feature type="domain" description="Disease resistance N-terminal" evidence="5">
    <location>
        <begin position="5"/>
        <end position="91"/>
    </location>
</feature>
<dbReference type="Gene3D" id="1.20.5.4130">
    <property type="match status" value="1"/>
</dbReference>
<keyword evidence="2" id="KW-0547">Nucleotide-binding</keyword>
<evidence type="ECO:0000256" key="1">
    <source>
        <dbReference type="ARBA" id="ARBA00022737"/>
    </source>
</evidence>
<dbReference type="GO" id="GO:0006952">
    <property type="term" value="P:defense response"/>
    <property type="evidence" value="ECO:0007669"/>
    <property type="project" value="UniProtKB-KW"/>
</dbReference>
<dbReference type="GO" id="GO:0005524">
    <property type="term" value="F:ATP binding"/>
    <property type="evidence" value="ECO:0007669"/>
    <property type="project" value="UniProtKB-KW"/>
</dbReference>
<evidence type="ECO:0000256" key="4">
    <source>
        <dbReference type="ARBA" id="ARBA00022840"/>
    </source>
</evidence>
<dbReference type="EMBL" id="CP039348">
    <property type="protein sequence ID" value="QCD90574.1"/>
    <property type="molecule type" value="Genomic_DNA"/>
</dbReference>
<reference evidence="6 7" key="1">
    <citation type="submission" date="2019-04" db="EMBL/GenBank/DDBJ databases">
        <title>An improved genome assembly and genetic linkage map for asparagus bean, Vigna unguiculata ssp. sesquipedialis.</title>
        <authorList>
            <person name="Xia Q."/>
            <person name="Zhang R."/>
            <person name="Dong Y."/>
        </authorList>
    </citation>
    <scope>NUCLEOTIDE SEQUENCE [LARGE SCALE GENOMIC DNA]</scope>
    <source>
        <tissue evidence="6">Leaf</tissue>
    </source>
</reference>
<dbReference type="PANTHER" id="PTHR36766">
    <property type="entry name" value="PLANT BROAD-SPECTRUM MILDEW RESISTANCE PROTEIN RPW8"/>
    <property type="match status" value="1"/>
</dbReference>
<keyword evidence="4" id="KW-0067">ATP-binding</keyword>
<evidence type="ECO:0000256" key="3">
    <source>
        <dbReference type="ARBA" id="ARBA00022821"/>
    </source>
</evidence>
<keyword evidence="3" id="KW-0611">Plant defense</keyword>
<evidence type="ECO:0000256" key="2">
    <source>
        <dbReference type="ARBA" id="ARBA00022741"/>
    </source>
</evidence>
<evidence type="ECO:0000313" key="6">
    <source>
        <dbReference type="EMBL" id="QCD90574.1"/>
    </source>
</evidence>
<dbReference type="AlphaFoldDB" id="A0A4D6LRG7"/>
<dbReference type="InterPro" id="IPR041118">
    <property type="entry name" value="Rx_N"/>
</dbReference>
<proteinExistence type="predicted"/>
<protein>
    <recommendedName>
        <fullName evidence="5">Disease resistance N-terminal domain-containing protein</fullName>
    </recommendedName>
</protein>
<keyword evidence="7" id="KW-1185">Reference proteome</keyword>
<sequence length="210" mass="24290">MAEAVLKSVLGSLASPAVAELKPFLCFRREKEKLESLFTAIKATLEDAEEKQFSDRAIKDWVGKLKDAAYELDDILDEFAYEQMRLEEEESEEVKCCISEMVLRSSLASFHPMNLYFRYNIVRRMNIVSERLDQIASEKNQLHLTSTIQEETRGVPEWRQTFSFITEPKVYGREQDIKTIVEFLAGAEIYTGLWGKGFFCFGHHSLLNVR</sequence>
<dbReference type="PANTHER" id="PTHR36766:SF42">
    <property type="entry name" value="NB-ARC DOMAIN DISEASE RESISTANCE PROTEIN"/>
    <property type="match status" value="1"/>
</dbReference>
<dbReference type="Pfam" id="PF18052">
    <property type="entry name" value="Rx_N"/>
    <property type="match status" value="1"/>
</dbReference>